<dbReference type="Pfam" id="PF00239">
    <property type="entry name" value="Resolvase"/>
    <property type="match status" value="1"/>
</dbReference>
<dbReference type="SMART" id="SM00857">
    <property type="entry name" value="Resolvase"/>
    <property type="match status" value="1"/>
</dbReference>
<keyword evidence="2" id="KW-0233">DNA recombination</keyword>
<dbReference type="PROSITE" id="PS51736">
    <property type="entry name" value="RECOMBINASES_3"/>
    <property type="match status" value="1"/>
</dbReference>
<organism evidence="4 5">
    <name type="scientific">Flavobacterium qiangtangense</name>
    <dbReference type="NCBI Taxonomy" id="1442595"/>
    <lineage>
        <taxon>Bacteria</taxon>
        <taxon>Pseudomonadati</taxon>
        <taxon>Bacteroidota</taxon>
        <taxon>Flavobacteriia</taxon>
        <taxon>Flavobacteriales</taxon>
        <taxon>Flavobacteriaceae</taxon>
        <taxon>Flavobacterium</taxon>
    </lineage>
</organism>
<dbReference type="PANTHER" id="PTHR30461">
    <property type="entry name" value="DNA-INVERTASE FROM LAMBDOID PROPHAGE"/>
    <property type="match status" value="1"/>
</dbReference>
<proteinExistence type="predicted"/>
<keyword evidence="1" id="KW-0238">DNA-binding</keyword>
<dbReference type="Proteomes" id="UP001596287">
    <property type="component" value="Unassembled WGS sequence"/>
</dbReference>
<dbReference type="InterPro" id="IPR006119">
    <property type="entry name" value="Resolv_N"/>
</dbReference>
<dbReference type="RefSeq" id="WP_379790450.1">
    <property type="nucleotide sequence ID" value="NZ_JBHSQB010000004.1"/>
</dbReference>
<evidence type="ECO:0000313" key="4">
    <source>
        <dbReference type="EMBL" id="MFC6095782.1"/>
    </source>
</evidence>
<evidence type="ECO:0000313" key="5">
    <source>
        <dbReference type="Proteomes" id="UP001596287"/>
    </source>
</evidence>
<feature type="domain" description="Resolvase/invertase-type recombinase catalytic" evidence="3">
    <location>
        <begin position="2"/>
        <end position="134"/>
    </location>
</feature>
<name>A0ABW1PLW5_9FLAO</name>
<dbReference type="CDD" id="cd03768">
    <property type="entry name" value="SR_ResInv"/>
    <property type="match status" value="1"/>
</dbReference>
<evidence type="ECO:0000256" key="2">
    <source>
        <dbReference type="ARBA" id="ARBA00023172"/>
    </source>
</evidence>
<evidence type="ECO:0000259" key="3">
    <source>
        <dbReference type="PROSITE" id="PS51736"/>
    </source>
</evidence>
<gene>
    <name evidence="4" type="ORF">ACFPVY_03915</name>
</gene>
<dbReference type="InterPro" id="IPR036162">
    <property type="entry name" value="Resolvase-like_N_sf"/>
</dbReference>
<dbReference type="EMBL" id="JBHSQB010000004">
    <property type="protein sequence ID" value="MFC6095782.1"/>
    <property type="molecule type" value="Genomic_DNA"/>
</dbReference>
<dbReference type="PANTHER" id="PTHR30461:SF2">
    <property type="entry name" value="SERINE RECOMBINASE PINE-RELATED"/>
    <property type="match status" value="1"/>
</dbReference>
<dbReference type="SUPFAM" id="SSF53041">
    <property type="entry name" value="Resolvase-like"/>
    <property type="match status" value="1"/>
</dbReference>
<keyword evidence="5" id="KW-1185">Reference proteome</keyword>
<reference evidence="5" key="1">
    <citation type="journal article" date="2019" name="Int. J. Syst. Evol. Microbiol.">
        <title>The Global Catalogue of Microorganisms (GCM) 10K type strain sequencing project: providing services to taxonomists for standard genome sequencing and annotation.</title>
        <authorList>
            <consortium name="The Broad Institute Genomics Platform"/>
            <consortium name="The Broad Institute Genome Sequencing Center for Infectious Disease"/>
            <person name="Wu L."/>
            <person name="Ma J."/>
        </authorList>
    </citation>
    <scope>NUCLEOTIDE SEQUENCE [LARGE SCALE GENOMIC DNA]</scope>
    <source>
        <strain evidence="5">CCUG 49679</strain>
    </source>
</reference>
<accession>A0ABW1PLW5</accession>
<comment type="caution">
    <text evidence="4">The sequence shown here is derived from an EMBL/GenBank/DDBJ whole genome shotgun (WGS) entry which is preliminary data.</text>
</comment>
<dbReference type="Gene3D" id="3.40.50.1390">
    <property type="entry name" value="Resolvase, N-terminal catalytic domain"/>
    <property type="match status" value="1"/>
</dbReference>
<evidence type="ECO:0000256" key="1">
    <source>
        <dbReference type="ARBA" id="ARBA00023125"/>
    </source>
</evidence>
<dbReference type="InterPro" id="IPR050639">
    <property type="entry name" value="SSR_resolvase"/>
</dbReference>
<sequence length="227" mass="25613">MKYIAYMRVSTQNQSLGLDAQSEAIKRFIQHDDTILATYVEKDSGKNNNRVELTKAIEYAKKQDATLLIAKLDRLSRNLHFITSLMESKVPFKCCDMPFMDNFTISIIAAVAEREVEMVKERTTAALRVIKTNIDTNGFHISKKGNRITKLGQSEFKKEYWAKGQQAIQVRVASNPNLMKAKAFALSLKASGNFNGVQITALLNENGFKTSTGKDYHHTQTMRLLKG</sequence>
<protein>
    <submittedName>
        <fullName evidence="4">Recombinase family protein</fullName>
    </submittedName>
</protein>